<comment type="similarity">
    <text evidence="1">Belongs to the SecB family.</text>
</comment>
<comment type="caution">
    <text evidence="2">The sequence shown here is derived from an EMBL/GenBank/DDBJ whole genome shotgun (WGS) entry which is preliminary data.</text>
</comment>
<evidence type="ECO:0000313" key="2">
    <source>
        <dbReference type="EMBL" id="PNL91916.1"/>
    </source>
</evidence>
<dbReference type="InterPro" id="IPR035958">
    <property type="entry name" value="SecB-like_sf"/>
</dbReference>
<dbReference type="GO" id="GO:0015031">
    <property type="term" value="P:protein transport"/>
    <property type="evidence" value="ECO:0007669"/>
    <property type="project" value="InterPro"/>
</dbReference>
<gene>
    <name evidence="2" type="ORF">A6J77_006635</name>
</gene>
<dbReference type="PANTHER" id="PTHR36918:SF1">
    <property type="entry name" value="PROTEIN-EXPORT PROTEIN SECB"/>
    <property type="match status" value="1"/>
</dbReference>
<reference evidence="3" key="1">
    <citation type="submission" date="2017-12" db="EMBL/GenBank/DDBJ databases">
        <title>FDA dAtabase for Regulatory Grade micrObial Sequences (FDA-ARGOS): Supporting development and validation of Infectious Disease Dx tests.</title>
        <authorList>
            <person name="Hoffmann M."/>
            <person name="Allard M."/>
            <person name="Evans P."/>
            <person name="Brown E."/>
            <person name="Tallon L."/>
            <person name="Sadzewicz L."/>
            <person name="Sengamalay N."/>
            <person name="Ott S."/>
            <person name="Godinez A."/>
            <person name="Nagaraj S."/>
            <person name="Vavikolanu K."/>
            <person name="Aluvathingal J."/>
            <person name="Nadendla S."/>
            <person name="Sichtig H."/>
        </authorList>
    </citation>
    <scope>NUCLEOTIDE SEQUENCE [LARGE SCALE GENOMIC DNA]</scope>
    <source>
        <strain evidence="3">FDAARGOS_249</strain>
    </source>
</reference>
<accession>A0A2J9PNQ2</accession>
<dbReference type="RefSeq" id="WP_083069285.1">
    <property type="nucleotide sequence ID" value="NZ_CBCPHS010000007.1"/>
</dbReference>
<proteinExistence type="inferred from homology"/>
<protein>
    <recommendedName>
        <fullName evidence="4">Preprotein translocase subunit SecB</fullName>
    </recommendedName>
</protein>
<dbReference type="Proteomes" id="UP000192813">
    <property type="component" value="Unassembled WGS sequence"/>
</dbReference>
<evidence type="ECO:0000256" key="1">
    <source>
        <dbReference type="ARBA" id="ARBA00009990"/>
    </source>
</evidence>
<dbReference type="Gene3D" id="3.10.420.10">
    <property type="entry name" value="SecB-like"/>
    <property type="match status" value="1"/>
</dbReference>
<dbReference type="SUPFAM" id="SSF54611">
    <property type="entry name" value="SecB-like"/>
    <property type="match status" value="1"/>
</dbReference>
<dbReference type="GO" id="GO:0051082">
    <property type="term" value="F:unfolded protein binding"/>
    <property type="evidence" value="ECO:0007669"/>
    <property type="project" value="InterPro"/>
</dbReference>
<dbReference type="AlphaFoldDB" id="A0A2J9PNQ2"/>
<evidence type="ECO:0000313" key="3">
    <source>
        <dbReference type="Proteomes" id="UP000192813"/>
    </source>
</evidence>
<organism evidence="2 3">
    <name type="scientific">Aerococcus viridans</name>
    <dbReference type="NCBI Taxonomy" id="1377"/>
    <lineage>
        <taxon>Bacteria</taxon>
        <taxon>Bacillati</taxon>
        <taxon>Bacillota</taxon>
        <taxon>Bacilli</taxon>
        <taxon>Lactobacillales</taxon>
        <taxon>Aerococcaceae</taxon>
        <taxon>Aerococcus</taxon>
    </lineage>
</organism>
<sequence length="149" mass="17104">MVAIKFENYIVNNIDYTRNDEYENEEGNIAIDPNFSAKIYYANTRAVVEINVEINKNQDNAPFALEVTISGFFELDDVKFEKNDNMSEFKQMLSSNALAILYPYVRNMVSDITLKSNEFPALTLPVMNFVNLVQKEGKVEFIDMSGDME</sequence>
<dbReference type="InterPro" id="IPR003708">
    <property type="entry name" value="SecB"/>
</dbReference>
<dbReference type="EMBL" id="NBTM02000001">
    <property type="protein sequence ID" value="PNL91916.1"/>
    <property type="molecule type" value="Genomic_DNA"/>
</dbReference>
<evidence type="ECO:0008006" key="4">
    <source>
        <dbReference type="Google" id="ProtNLM"/>
    </source>
</evidence>
<dbReference type="GO" id="GO:0051262">
    <property type="term" value="P:protein tetramerization"/>
    <property type="evidence" value="ECO:0007669"/>
    <property type="project" value="InterPro"/>
</dbReference>
<dbReference type="Pfam" id="PF02556">
    <property type="entry name" value="SecB"/>
    <property type="match status" value="1"/>
</dbReference>
<name>A0A2J9PNQ2_9LACT</name>
<dbReference type="PANTHER" id="PTHR36918">
    <property type="match status" value="1"/>
</dbReference>